<dbReference type="Proteomes" id="UP000708208">
    <property type="component" value="Unassembled WGS sequence"/>
</dbReference>
<organism evidence="1 2">
    <name type="scientific">Allacma fusca</name>
    <dbReference type="NCBI Taxonomy" id="39272"/>
    <lineage>
        <taxon>Eukaryota</taxon>
        <taxon>Metazoa</taxon>
        <taxon>Ecdysozoa</taxon>
        <taxon>Arthropoda</taxon>
        <taxon>Hexapoda</taxon>
        <taxon>Collembola</taxon>
        <taxon>Symphypleona</taxon>
        <taxon>Sminthuridae</taxon>
        <taxon>Allacma</taxon>
    </lineage>
</organism>
<sequence>FLDRVMLDSNSAGKISSSHPKLKRFVKPITRRNKESVSGGRSGGGRKAFNKVQQILKINCYDEKE</sequence>
<evidence type="ECO:0000313" key="1">
    <source>
        <dbReference type="EMBL" id="CAG7824862.1"/>
    </source>
</evidence>
<keyword evidence="2" id="KW-1185">Reference proteome</keyword>
<proteinExistence type="predicted"/>
<reference evidence="1" key="1">
    <citation type="submission" date="2021-06" db="EMBL/GenBank/DDBJ databases">
        <authorList>
            <person name="Hodson N. C."/>
            <person name="Mongue J. A."/>
            <person name="Jaron S. K."/>
        </authorList>
    </citation>
    <scope>NUCLEOTIDE SEQUENCE</scope>
</reference>
<comment type="caution">
    <text evidence="1">The sequence shown here is derived from an EMBL/GenBank/DDBJ whole genome shotgun (WGS) entry which is preliminary data.</text>
</comment>
<accession>A0A8J2PDH8</accession>
<dbReference type="AlphaFoldDB" id="A0A8J2PDH8"/>
<dbReference type="EMBL" id="CAJVCH010534254">
    <property type="protein sequence ID" value="CAG7824862.1"/>
    <property type="molecule type" value="Genomic_DNA"/>
</dbReference>
<feature type="non-terminal residue" evidence="1">
    <location>
        <position position="1"/>
    </location>
</feature>
<evidence type="ECO:0000313" key="2">
    <source>
        <dbReference type="Proteomes" id="UP000708208"/>
    </source>
</evidence>
<gene>
    <name evidence="1" type="ORF">AFUS01_LOCUS34998</name>
</gene>
<protein>
    <submittedName>
        <fullName evidence="1">Uncharacterized protein</fullName>
    </submittedName>
</protein>
<name>A0A8J2PDH8_9HEXA</name>